<proteinExistence type="predicted"/>
<reference evidence="1 2" key="1">
    <citation type="submission" date="2019-04" db="EMBL/GenBank/DDBJ databases">
        <title>High contiguity whole genome sequence and gene annotation resource for two Venturia nashicola isolates.</title>
        <authorList>
            <person name="Prokchorchik M."/>
            <person name="Won K."/>
            <person name="Lee Y."/>
            <person name="Choi E.D."/>
            <person name="Segonzac C."/>
            <person name="Sohn K.H."/>
        </authorList>
    </citation>
    <scope>NUCLEOTIDE SEQUENCE [LARGE SCALE GENOMIC DNA]</scope>
    <source>
        <strain evidence="1 2">PRI2</strain>
    </source>
</reference>
<dbReference type="EMBL" id="SNSC02000001">
    <property type="protein sequence ID" value="TID27435.1"/>
    <property type="molecule type" value="Genomic_DNA"/>
</dbReference>
<organism evidence="1 2">
    <name type="scientific">Venturia nashicola</name>
    <dbReference type="NCBI Taxonomy" id="86259"/>
    <lineage>
        <taxon>Eukaryota</taxon>
        <taxon>Fungi</taxon>
        <taxon>Dikarya</taxon>
        <taxon>Ascomycota</taxon>
        <taxon>Pezizomycotina</taxon>
        <taxon>Dothideomycetes</taxon>
        <taxon>Pleosporomycetidae</taxon>
        <taxon>Venturiales</taxon>
        <taxon>Venturiaceae</taxon>
        <taxon>Venturia</taxon>
    </lineage>
</organism>
<protein>
    <submittedName>
        <fullName evidence="1">Uncharacterized protein</fullName>
    </submittedName>
</protein>
<dbReference type="Proteomes" id="UP000298493">
    <property type="component" value="Unassembled WGS sequence"/>
</dbReference>
<evidence type="ECO:0000313" key="1">
    <source>
        <dbReference type="EMBL" id="TID27435.1"/>
    </source>
</evidence>
<gene>
    <name evidence="1" type="ORF">E6O75_ATG00202</name>
</gene>
<dbReference type="OrthoDB" id="10494788at2759"/>
<keyword evidence="2" id="KW-1185">Reference proteome</keyword>
<accession>A0A4Z1PD57</accession>
<evidence type="ECO:0000313" key="2">
    <source>
        <dbReference type="Proteomes" id="UP000298493"/>
    </source>
</evidence>
<sequence length="83" mass="9381">MEDCSDERHADAKARIEEIRKLINNNVDNQDIDPRPDSIVYNGIAAIVERDTAPSNEQTPEHFFNWARAAIDYFDVVGPPEGP</sequence>
<comment type="caution">
    <text evidence="1">The sequence shown here is derived from an EMBL/GenBank/DDBJ whole genome shotgun (WGS) entry which is preliminary data.</text>
</comment>
<dbReference type="AlphaFoldDB" id="A0A4Z1PD57"/>
<name>A0A4Z1PD57_9PEZI</name>